<dbReference type="PANTHER" id="PTHR22550:SF5">
    <property type="entry name" value="LEUCINE ZIPPER PROTEIN 4"/>
    <property type="match status" value="1"/>
</dbReference>
<sequence length="359" mass="39143">MNDLQFGNPTSIYLLAVVVLGIGITAWAAISRRRAASQFMTDRQRSSGRPSKMSVKHWTSAILVCSSLALFAIALTDIRWGKEEREVPQKGIEVMFVLDVSRSMLAEDASPNRLDRAKTQIKDMVDEMAGDRVGLVSFAGDARQSVPLTSHYEDFKQTLDSVGPHTVRSGGSRLGDAITAAANGFLSKTNEHKAIVIFTDGEDQESDPVGVAKKLYADQGIRLFTVGLGDTDQGARVPEPEGGQGSYVQYNGQQVWSKMNGAILQQIAEETDGAYIPAGTQRVNMADVYHSYVANVPQGEFESATINAYIPRFQWFAVPALALLLLEVFIATAANRNQMTTKHPVAEVTKKMESIRNAA</sequence>
<proteinExistence type="predicted"/>
<dbReference type="InterPro" id="IPR036465">
    <property type="entry name" value="vWFA_dom_sf"/>
</dbReference>
<dbReference type="AlphaFoldDB" id="A0A517MNQ5"/>
<dbReference type="PROSITE" id="PS50234">
    <property type="entry name" value="VWFA"/>
    <property type="match status" value="1"/>
</dbReference>
<keyword evidence="4 5" id="KW-0472">Membrane</keyword>
<feature type="transmembrane region" description="Helical" evidence="5">
    <location>
        <begin position="313"/>
        <end position="334"/>
    </location>
</feature>
<evidence type="ECO:0000313" key="8">
    <source>
        <dbReference type="Proteomes" id="UP000320672"/>
    </source>
</evidence>
<dbReference type="Gene3D" id="3.40.50.410">
    <property type="entry name" value="von Willebrand factor, type A domain"/>
    <property type="match status" value="1"/>
</dbReference>
<dbReference type="Pfam" id="PF13519">
    <property type="entry name" value="VWA_2"/>
    <property type="match status" value="1"/>
</dbReference>
<evidence type="ECO:0000256" key="3">
    <source>
        <dbReference type="ARBA" id="ARBA00022989"/>
    </source>
</evidence>
<dbReference type="OrthoDB" id="9781333at2"/>
<keyword evidence="3 5" id="KW-1133">Transmembrane helix</keyword>
<dbReference type="KEGG" id="rml:FF011L_53270"/>
<keyword evidence="2 5" id="KW-0812">Transmembrane</keyword>
<dbReference type="Proteomes" id="UP000320672">
    <property type="component" value="Chromosome"/>
</dbReference>
<feature type="transmembrane region" description="Helical" evidence="5">
    <location>
        <begin position="55"/>
        <end position="75"/>
    </location>
</feature>
<dbReference type="EMBL" id="CP036262">
    <property type="protein sequence ID" value="QDS96515.1"/>
    <property type="molecule type" value="Genomic_DNA"/>
</dbReference>
<dbReference type="RefSeq" id="WP_145354646.1">
    <property type="nucleotide sequence ID" value="NZ_CP036262.1"/>
</dbReference>
<accession>A0A517MNQ5</accession>
<dbReference type="PANTHER" id="PTHR22550">
    <property type="entry name" value="SPORE GERMINATION PROTEIN"/>
    <property type="match status" value="1"/>
</dbReference>
<evidence type="ECO:0000313" key="7">
    <source>
        <dbReference type="EMBL" id="QDS96515.1"/>
    </source>
</evidence>
<evidence type="ECO:0000256" key="4">
    <source>
        <dbReference type="ARBA" id="ARBA00023136"/>
    </source>
</evidence>
<gene>
    <name evidence="7" type="ORF">FF011L_53270</name>
</gene>
<dbReference type="SMART" id="SM00327">
    <property type="entry name" value="VWA"/>
    <property type="match status" value="1"/>
</dbReference>
<dbReference type="SUPFAM" id="SSF53300">
    <property type="entry name" value="vWA-like"/>
    <property type="match status" value="1"/>
</dbReference>
<feature type="domain" description="VWFA" evidence="6">
    <location>
        <begin position="93"/>
        <end position="271"/>
    </location>
</feature>
<keyword evidence="8" id="KW-1185">Reference proteome</keyword>
<evidence type="ECO:0000256" key="5">
    <source>
        <dbReference type="SAM" id="Phobius"/>
    </source>
</evidence>
<evidence type="ECO:0000256" key="2">
    <source>
        <dbReference type="ARBA" id="ARBA00022692"/>
    </source>
</evidence>
<reference evidence="7 8" key="1">
    <citation type="submission" date="2019-02" db="EMBL/GenBank/DDBJ databases">
        <title>Deep-cultivation of Planctomycetes and their phenomic and genomic characterization uncovers novel biology.</title>
        <authorList>
            <person name="Wiegand S."/>
            <person name="Jogler M."/>
            <person name="Boedeker C."/>
            <person name="Pinto D."/>
            <person name="Vollmers J."/>
            <person name="Rivas-Marin E."/>
            <person name="Kohn T."/>
            <person name="Peeters S.H."/>
            <person name="Heuer A."/>
            <person name="Rast P."/>
            <person name="Oberbeckmann S."/>
            <person name="Bunk B."/>
            <person name="Jeske O."/>
            <person name="Meyerdierks A."/>
            <person name="Storesund J.E."/>
            <person name="Kallscheuer N."/>
            <person name="Luecker S."/>
            <person name="Lage O.M."/>
            <person name="Pohl T."/>
            <person name="Merkel B.J."/>
            <person name="Hornburger P."/>
            <person name="Mueller R.-W."/>
            <person name="Bruemmer F."/>
            <person name="Labrenz M."/>
            <person name="Spormann A.M."/>
            <person name="Op den Camp H."/>
            <person name="Overmann J."/>
            <person name="Amann R."/>
            <person name="Jetten M.S.M."/>
            <person name="Mascher T."/>
            <person name="Medema M.H."/>
            <person name="Devos D.P."/>
            <person name="Kaster A.-K."/>
            <person name="Ovreas L."/>
            <person name="Rohde M."/>
            <person name="Galperin M.Y."/>
            <person name="Jogler C."/>
        </authorList>
    </citation>
    <scope>NUCLEOTIDE SEQUENCE [LARGE SCALE GENOMIC DNA]</scope>
    <source>
        <strain evidence="7 8">FF011L</strain>
    </source>
</reference>
<evidence type="ECO:0000259" key="6">
    <source>
        <dbReference type="PROSITE" id="PS50234"/>
    </source>
</evidence>
<evidence type="ECO:0000256" key="1">
    <source>
        <dbReference type="ARBA" id="ARBA00022475"/>
    </source>
</evidence>
<name>A0A517MNQ5_9BACT</name>
<organism evidence="7 8">
    <name type="scientific">Roseimaritima multifibrata</name>
    <dbReference type="NCBI Taxonomy" id="1930274"/>
    <lineage>
        <taxon>Bacteria</taxon>
        <taxon>Pseudomonadati</taxon>
        <taxon>Planctomycetota</taxon>
        <taxon>Planctomycetia</taxon>
        <taxon>Pirellulales</taxon>
        <taxon>Pirellulaceae</taxon>
        <taxon>Roseimaritima</taxon>
    </lineage>
</organism>
<protein>
    <submittedName>
        <fullName evidence="7">von Willebrand factor type A domain protein</fullName>
    </submittedName>
</protein>
<dbReference type="InterPro" id="IPR002035">
    <property type="entry name" value="VWF_A"/>
</dbReference>
<feature type="transmembrane region" description="Helical" evidence="5">
    <location>
        <begin position="12"/>
        <end position="30"/>
    </location>
</feature>
<keyword evidence="1" id="KW-1003">Cell membrane</keyword>
<dbReference type="InterPro" id="IPR050768">
    <property type="entry name" value="UPF0353/GerABKA_families"/>
</dbReference>